<accession>A0ACB9NQP4</accession>
<name>A0ACB9NQP4_BAUVA</name>
<reference evidence="1 2" key="1">
    <citation type="journal article" date="2022" name="DNA Res.">
        <title>Chromosomal-level genome assembly of the orchid tree Bauhinia variegata (Leguminosae; Cercidoideae) supports the allotetraploid origin hypothesis of Bauhinia.</title>
        <authorList>
            <person name="Zhong Y."/>
            <person name="Chen Y."/>
            <person name="Zheng D."/>
            <person name="Pang J."/>
            <person name="Liu Y."/>
            <person name="Luo S."/>
            <person name="Meng S."/>
            <person name="Qian L."/>
            <person name="Wei D."/>
            <person name="Dai S."/>
            <person name="Zhou R."/>
        </authorList>
    </citation>
    <scope>NUCLEOTIDE SEQUENCE [LARGE SCALE GENOMIC DNA]</scope>
    <source>
        <strain evidence="1">BV-YZ2020</strain>
    </source>
</reference>
<organism evidence="1 2">
    <name type="scientific">Bauhinia variegata</name>
    <name type="common">Purple orchid tree</name>
    <name type="synonym">Phanera variegata</name>
    <dbReference type="NCBI Taxonomy" id="167791"/>
    <lineage>
        <taxon>Eukaryota</taxon>
        <taxon>Viridiplantae</taxon>
        <taxon>Streptophyta</taxon>
        <taxon>Embryophyta</taxon>
        <taxon>Tracheophyta</taxon>
        <taxon>Spermatophyta</taxon>
        <taxon>Magnoliopsida</taxon>
        <taxon>eudicotyledons</taxon>
        <taxon>Gunneridae</taxon>
        <taxon>Pentapetalae</taxon>
        <taxon>rosids</taxon>
        <taxon>fabids</taxon>
        <taxon>Fabales</taxon>
        <taxon>Fabaceae</taxon>
        <taxon>Cercidoideae</taxon>
        <taxon>Cercideae</taxon>
        <taxon>Bauhiniinae</taxon>
        <taxon>Bauhinia</taxon>
    </lineage>
</organism>
<gene>
    <name evidence="1" type="ORF">L6164_016671</name>
</gene>
<protein>
    <submittedName>
        <fullName evidence="1">Uncharacterized protein</fullName>
    </submittedName>
</protein>
<keyword evidence="2" id="KW-1185">Reference proteome</keyword>
<comment type="caution">
    <text evidence="1">The sequence shown here is derived from an EMBL/GenBank/DDBJ whole genome shotgun (WGS) entry which is preliminary data.</text>
</comment>
<proteinExistence type="predicted"/>
<evidence type="ECO:0000313" key="1">
    <source>
        <dbReference type="EMBL" id="KAI4338331.1"/>
    </source>
</evidence>
<dbReference type="Proteomes" id="UP000828941">
    <property type="component" value="Chromosome 6"/>
</dbReference>
<evidence type="ECO:0000313" key="2">
    <source>
        <dbReference type="Proteomes" id="UP000828941"/>
    </source>
</evidence>
<sequence length="146" mass="16550">MALVEKLEGNLELKSPAEKFYKVLKSENHHIPKACSDKVQSIEVHEGDWETPGSIKFWNYTVDGKAEIWKEKVEVDEANKTVTFVAVEGHVLDLYKTYKAIVKVERGVAKVTLEYEKLNQNVPAPNNYLQLATNILKDIDAHLVKG</sequence>
<dbReference type="EMBL" id="CM039431">
    <property type="protein sequence ID" value="KAI4338331.1"/>
    <property type="molecule type" value="Genomic_DNA"/>
</dbReference>